<dbReference type="PROSITE" id="PS01296">
    <property type="entry name" value="RSMI"/>
    <property type="match status" value="1"/>
</dbReference>
<dbReference type="GO" id="GO:0070677">
    <property type="term" value="F:rRNA (cytosine-2'-O-)-methyltransferase activity"/>
    <property type="evidence" value="ECO:0007669"/>
    <property type="project" value="UniProtKB-UniRule"/>
</dbReference>
<dbReference type="InterPro" id="IPR000878">
    <property type="entry name" value="4pyrrol_Mease"/>
</dbReference>
<dbReference type="InterPro" id="IPR008189">
    <property type="entry name" value="rRNA_ssu_MeTfrase_I"/>
</dbReference>
<comment type="subcellular location">
    <subcellularLocation>
        <location evidence="6">Cytoplasm</location>
    </subcellularLocation>
</comment>
<dbReference type="STRING" id="1617426.TR69_WS6001000123"/>
<dbReference type="GO" id="GO:0005737">
    <property type="term" value="C:cytoplasm"/>
    <property type="evidence" value="ECO:0007669"/>
    <property type="project" value="UniProtKB-SubCell"/>
</dbReference>
<evidence type="ECO:0000256" key="6">
    <source>
        <dbReference type="HAMAP-Rule" id="MF_01877"/>
    </source>
</evidence>
<dbReference type="PIRSF" id="PIRSF005917">
    <property type="entry name" value="MTase_YraL"/>
    <property type="match status" value="1"/>
</dbReference>
<comment type="catalytic activity">
    <reaction evidence="6">
        <text>cytidine(1402) in 16S rRNA + S-adenosyl-L-methionine = 2'-O-methylcytidine(1402) in 16S rRNA + S-adenosyl-L-homocysteine + H(+)</text>
        <dbReference type="Rhea" id="RHEA:42924"/>
        <dbReference type="Rhea" id="RHEA-COMP:10285"/>
        <dbReference type="Rhea" id="RHEA-COMP:10286"/>
        <dbReference type="ChEBI" id="CHEBI:15378"/>
        <dbReference type="ChEBI" id="CHEBI:57856"/>
        <dbReference type="ChEBI" id="CHEBI:59789"/>
        <dbReference type="ChEBI" id="CHEBI:74495"/>
        <dbReference type="ChEBI" id="CHEBI:82748"/>
        <dbReference type="EC" id="2.1.1.198"/>
    </reaction>
</comment>
<evidence type="ECO:0000313" key="8">
    <source>
        <dbReference type="EMBL" id="KXK27250.1"/>
    </source>
</evidence>
<dbReference type="CDD" id="cd11648">
    <property type="entry name" value="RsmI"/>
    <property type="match status" value="1"/>
</dbReference>
<name>A0A136M016_9BACT</name>
<dbReference type="InterPro" id="IPR014777">
    <property type="entry name" value="4pyrrole_Mease_sub1"/>
</dbReference>
<dbReference type="Gene3D" id="3.30.950.10">
    <property type="entry name" value="Methyltransferase, Cobalt-precorrin-4 Transmethylase, Domain 2"/>
    <property type="match status" value="1"/>
</dbReference>
<dbReference type="InterPro" id="IPR014776">
    <property type="entry name" value="4pyrrole_Mease_sub2"/>
</dbReference>
<dbReference type="PATRIC" id="fig|1617426.3.peg.120"/>
<comment type="function">
    <text evidence="6">Catalyzes the 2'-O-methylation of the ribose of cytidine 1402 (C1402) in 16S rRNA.</text>
</comment>
<dbReference type="PANTHER" id="PTHR46111">
    <property type="entry name" value="RIBOSOMAL RNA SMALL SUBUNIT METHYLTRANSFERASE I"/>
    <property type="match status" value="1"/>
</dbReference>
<accession>A0A136M016</accession>
<evidence type="ECO:0000256" key="5">
    <source>
        <dbReference type="ARBA" id="ARBA00022691"/>
    </source>
</evidence>
<proteinExistence type="inferred from homology"/>
<feature type="domain" description="Tetrapyrrole methylase" evidence="7">
    <location>
        <begin position="4"/>
        <end position="203"/>
    </location>
</feature>
<dbReference type="InterPro" id="IPR035996">
    <property type="entry name" value="4pyrrol_Methylase_sf"/>
</dbReference>
<dbReference type="PANTHER" id="PTHR46111:SF1">
    <property type="entry name" value="RIBOSOMAL RNA SMALL SUBUNIT METHYLTRANSFERASE I"/>
    <property type="match status" value="1"/>
</dbReference>
<evidence type="ECO:0000256" key="2">
    <source>
        <dbReference type="ARBA" id="ARBA00022552"/>
    </source>
</evidence>
<keyword evidence="3 6" id="KW-0489">Methyltransferase</keyword>
<gene>
    <name evidence="6 8" type="primary">rsmI</name>
    <name evidence="8" type="ORF">TR69_WS6001000123</name>
</gene>
<protein>
    <recommendedName>
        <fullName evidence="6">Ribosomal RNA small subunit methyltransferase I</fullName>
        <ecNumber evidence="6">2.1.1.198</ecNumber>
    </recommendedName>
    <alternativeName>
        <fullName evidence="6">16S rRNA 2'-O-ribose C1402 methyltransferase</fullName>
    </alternativeName>
    <alternativeName>
        <fullName evidence="6">rRNA (cytidine-2'-O-)-methyltransferase RsmI</fullName>
    </alternativeName>
</protein>
<dbReference type="EMBL" id="JYNZ01000002">
    <property type="protein sequence ID" value="KXK27250.1"/>
    <property type="molecule type" value="Genomic_DNA"/>
</dbReference>
<dbReference type="EC" id="2.1.1.198" evidence="6"/>
<sequence>MHPVSVVSVPIGNLADITERAMQVLREADCVLAEDTRRTGKLLGLLGIHVPELLSYRDQNHARVFPAVLQRVQSGQRLVLVSDSGTPVLSDPGFLLVRDLVDEGVPVTPVPGASALLSALVVSALPPDRFMFLGFFPKKGNERFQALDSARDLKMTAVLYESPNRIDKTLKLLADRYGETVELALCKELTKLHETVLRGTPDQLLSALETVSTKGEWVIVASFRQ</sequence>
<dbReference type="Proteomes" id="UP000070457">
    <property type="component" value="Unassembled WGS sequence"/>
</dbReference>
<dbReference type="AlphaFoldDB" id="A0A136M016"/>
<dbReference type="Pfam" id="PF00590">
    <property type="entry name" value="TP_methylase"/>
    <property type="match status" value="1"/>
</dbReference>
<dbReference type="Gene3D" id="3.40.1010.10">
    <property type="entry name" value="Cobalt-precorrin-4 Transmethylase, Domain 1"/>
    <property type="match status" value="1"/>
</dbReference>
<comment type="caution">
    <text evidence="8">The sequence shown here is derived from an EMBL/GenBank/DDBJ whole genome shotgun (WGS) entry which is preliminary data.</text>
</comment>
<organism evidence="8 9">
    <name type="scientific">candidate division WS6 bacterium OLB20</name>
    <dbReference type="NCBI Taxonomy" id="1617426"/>
    <lineage>
        <taxon>Bacteria</taxon>
        <taxon>Candidatus Dojkabacteria</taxon>
    </lineage>
</organism>
<keyword evidence="2 6" id="KW-0698">rRNA processing</keyword>
<reference evidence="8 9" key="1">
    <citation type="submission" date="2015-02" db="EMBL/GenBank/DDBJ databases">
        <title>Improved understanding of the partial-nitritation anammox process through 23 genomes representing the majority of the microbial community.</title>
        <authorList>
            <person name="Speth D.R."/>
            <person name="In T Zandt M."/>
            <person name="Guerrero Cruz S."/>
            <person name="Jetten M.S."/>
            <person name="Dutilh B.E."/>
        </authorList>
    </citation>
    <scope>NUCLEOTIDE SEQUENCE [LARGE SCALE GENOMIC DNA]</scope>
    <source>
        <strain evidence="8">OLB20</strain>
    </source>
</reference>
<comment type="similarity">
    <text evidence="6">Belongs to the methyltransferase superfamily. RsmI family.</text>
</comment>
<dbReference type="SUPFAM" id="SSF53790">
    <property type="entry name" value="Tetrapyrrole methylase"/>
    <property type="match status" value="1"/>
</dbReference>
<evidence type="ECO:0000256" key="4">
    <source>
        <dbReference type="ARBA" id="ARBA00022679"/>
    </source>
</evidence>
<dbReference type="FunFam" id="3.30.950.10:FF:000002">
    <property type="entry name" value="Ribosomal RNA small subunit methyltransferase I"/>
    <property type="match status" value="1"/>
</dbReference>
<dbReference type="HAMAP" id="MF_01877">
    <property type="entry name" value="16SrRNA_methyltr_I"/>
    <property type="match status" value="1"/>
</dbReference>
<evidence type="ECO:0000256" key="1">
    <source>
        <dbReference type="ARBA" id="ARBA00022490"/>
    </source>
</evidence>
<evidence type="ECO:0000256" key="3">
    <source>
        <dbReference type="ARBA" id="ARBA00022603"/>
    </source>
</evidence>
<dbReference type="InterPro" id="IPR018063">
    <property type="entry name" value="SAM_MeTrfase_RsmI_CS"/>
</dbReference>
<keyword evidence="1 6" id="KW-0963">Cytoplasm</keyword>
<evidence type="ECO:0000259" key="7">
    <source>
        <dbReference type="Pfam" id="PF00590"/>
    </source>
</evidence>
<evidence type="ECO:0000313" key="9">
    <source>
        <dbReference type="Proteomes" id="UP000070457"/>
    </source>
</evidence>
<keyword evidence="5 6" id="KW-0949">S-adenosyl-L-methionine</keyword>
<keyword evidence="4 6" id="KW-0808">Transferase</keyword>
<dbReference type="NCBIfam" id="TIGR00096">
    <property type="entry name" value="16S rRNA (cytidine(1402)-2'-O)-methyltransferase"/>
    <property type="match status" value="1"/>
</dbReference>